<dbReference type="KEGG" id="hhd:HBHAL_4225"/>
<keyword evidence="3" id="KW-1185">Reference proteome</keyword>
<dbReference type="EMBL" id="HE717023">
    <property type="protein sequence ID" value="CCG46567.1"/>
    <property type="molecule type" value="Genomic_DNA"/>
</dbReference>
<accession>I0JQZ7</accession>
<proteinExistence type="predicted"/>
<keyword evidence="1" id="KW-0812">Transmembrane</keyword>
<dbReference type="Proteomes" id="UP000007397">
    <property type="component" value="Chromosome"/>
</dbReference>
<name>I0JQZ7_HALH3</name>
<gene>
    <name evidence="2" type="ordered locus">HBHAL_4225</name>
</gene>
<organism evidence="2 3">
    <name type="scientific">Halobacillus halophilus (strain ATCC 35676 / DSM 2266 / JCM 20832 / KCTC 3685 / LMG 17431 / NBRC 102448 / NCIMB 2269)</name>
    <name type="common">Sporosarcina halophila</name>
    <dbReference type="NCBI Taxonomy" id="866895"/>
    <lineage>
        <taxon>Bacteria</taxon>
        <taxon>Bacillati</taxon>
        <taxon>Bacillota</taxon>
        <taxon>Bacilli</taxon>
        <taxon>Bacillales</taxon>
        <taxon>Bacillaceae</taxon>
        <taxon>Halobacillus</taxon>
    </lineage>
</organism>
<protein>
    <submittedName>
        <fullName evidence="2">Uncharacterized protein</fullName>
    </submittedName>
</protein>
<evidence type="ECO:0000256" key="1">
    <source>
        <dbReference type="SAM" id="Phobius"/>
    </source>
</evidence>
<reference evidence="2 3" key="1">
    <citation type="journal article" date="2013" name="Environ. Microbiol.">
        <title>Chloride and organic osmolytes: a hybrid strategy to cope with elevated salinities by the moderately halophilic, chloride-dependent bacterium Halobacillus halophilus.</title>
        <authorList>
            <person name="Saum S.H."/>
            <person name="Pfeiffer F."/>
            <person name="Palm P."/>
            <person name="Rampp M."/>
            <person name="Schuster S.C."/>
            <person name="Muller V."/>
            <person name="Oesterhelt D."/>
        </authorList>
    </citation>
    <scope>NUCLEOTIDE SEQUENCE [LARGE SCALE GENOMIC DNA]</scope>
    <source>
        <strain evidence="3">ATCC 35676 / DSM 2266 / JCM 20832 / KCTC 3685 / LMG 17431 / NBRC 102448 / NCIMB 2269</strain>
    </source>
</reference>
<dbReference type="AlphaFoldDB" id="I0JQZ7"/>
<keyword evidence="1" id="KW-1133">Transmembrane helix</keyword>
<keyword evidence="1" id="KW-0472">Membrane</keyword>
<dbReference type="HOGENOM" id="CLU_3062143_0_0_9"/>
<sequence>MLKKQDERLMEVPAVAILFVISVGIVCGFLLRFGKNLYDQGIWNQSGFPVEKK</sequence>
<evidence type="ECO:0000313" key="3">
    <source>
        <dbReference type="Proteomes" id="UP000007397"/>
    </source>
</evidence>
<feature type="transmembrane region" description="Helical" evidence="1">
    <location>
        <begin position="12"/>
        <end position="31"/>
    </location>
</feature>
<dbReference type="STRING" id="866895.HBHAL_4225"/>
<dbReference type="PATRIC" id="fig|866895.3.peg.3257"/>
<evidence type="ECO:0000313" key="2">
    <source>
        <dbReference type="EMBL" id="CCG46567.1"/>
    </source>
</evidence>